<accession>A0ABY2N1D1</accession>
<sequence length="178" mass="20388">MKNGAKVLFYFFLSFFTLSHCGYAKEQKNETETSNLLATIMATEFYYFRYNCPPYKLLDTGTTTVHLNQGEEFWFDFKARFLAERPTNKNNFEIRFQEAVGQEVKLSFQTCLVNNIFTKPQSTFPMSPDVLPDSGLTGQLEIFNIFFFRYKPEGDTVITIKATMGSGNVLLTIPSGPK</sequence>
<evidence type="ECO:0008006" key="3">
    <source>
        <dbReference type="Google" id="ProtNLM"/>
    </source>
</evidence>
<comment type="caution">
    <text evidence="1">The sequence shown here is derived from an EMBL/GenBank/DDBJ whole genome shotgun (WGS) entry which is preliminary data.</text>
</comment>
<reference evidence="2" key="1">
    <citation type="journal article" date="2019" name="PLoS Negl. Trop. Dis.">
        <title>Revisiting the worldwide diversity of Leptospira species in the environment.</title>
        <authorList>
            <person name="Vincent A.T."/>
            <person name="Schiettekatte O."/>
            <person name="Bourhy P."/>
            <person name="Veyrier F.J."/>
            <person name="Picardeau M."/>
        </authorList>
    </citation>
    <scope>NUCLEOTIDE SEQUENCE [LARGE SCALE GENOMIC DNA]</scope>
    <source>
        <strain evidence="2">201702407</strain>
    </source>
</reference>
<evidence type="ECO:0000313" key="2">
    <source>
        <dbReference type="Proteomes" id="UP000297422"/>
    </source>
</evidence>
<name>A0ABY2N1D1_9LEPT</name>
<proteinExistence type="predicted"/>
<organism evidence="1 2">
    <name type="scientific">Leptospira stimsonii</name>
    <dbReference type="NCBI Taxonomy" id="2202203"/>
    <lineage>
        <taxon>Bacteria</taxon>
        <taxon>Pseudomonadati</taxon>
        <taxon>Spirochaetota</taxon>
        <taxon>Spirochaetia</taxon>
        <taxon>Leptospirales</taxon>
        <taxon>Leptospiraceae</taxon>
        <taxon>Leptospira</taxon>
    </lineage>
</organism>
<protein>
    <recommendedName>
        <fullName evidence="3">Lipoprotein</fullName>
    </recommendedName>
</protein>
<dbReference type="EMBL" id="RQGT01000074">
    <property type="protein sequence ID" value="TGM14263.1"/>
    <property type="molecule type" value="Genomic_DNA"/>
</dbReference>
<dbReference type="Proteomes" id="UP000297422">
    <property type="component" value="Unassembled WGS sequence"/>
</dbReference>
<evidence type="ECO:0000313" key="1">
    <source>
        <dbReference type="EMBL" id="TGM14263.1"/>
    </source>
</evidence>
<keyword evidence="2" id="KW-1185">Reference proteome</keyword>
<gene>
    <name evidence="1" type="ORF">EHQ90_11640</name>
</gene>
<dbReference type="RefSeq" id="WP_135685381.1">
    <property type="nucleotide sequence ID" value="NZ_RQEQ01000027.1"/>
</dbReference>